<protein>
    <recommendedName>
        <fullName evidence="2">SWIM-type domain-containing protein</fullName>
    </recommendedName>
</protein>
<keyword evidence="1" id="KW-0479">Metal-binding</keyword>
<keyword evidence="1" id="KW-0863">Zinc-finger</keyword>
<comment type="caution">
    <text evidence="3">The sequence shown here is derived from an EMBL/GenBank/DDBJ whole genome shotgun (WGS) entry which is preliminary data.</text>
</comment>
<evidence type="ECO:0000313" key="4">
    <source>
        <dbReference type="Proteomes" id="UP001202248"/>
    </source>
</evidence>
<evidence type="ECO:0000256" key="1">
    <source>
        <dbReference type="PROSITE-ProRule" id="PRU00325"/>
    </source>
</evidence>
<proteinExistence type="predicted"/>
<dbReference type="PROSITE" id="PS50966">
    <property type="entry name" value="ZF_SWIM"/>
    <property type="match status" value="1"/>
</dbReference>
<dbReference type="InterPro" id="IPR007527">
    <property type="entry name" value="Znf_SWIM"/>
</dbReference>
<feature type="domain" description="SWIM-type" evidence="2">
    <location>
        <begin position="56"/>
        <end position="94"/>
    </location>
</feature>
<evidence type="ECO:0000259" key="2">
    <source>
        <dbReference type="PROSITE" id="PS50966"/>
    </source>
</evidence>
<dbReference type="EMBL" id="JAKWBL010000004">
    <property type="protein sequence ID" value="MCH5599899.1"/>
    <property type="molecule type" value="Genomic_DNA"/>
</dbReference>
<accession>A0ABS9SP19</accession>
<dbReference type="RefSeq" id="WP_240831923.1">
    <property type="nucleotide sequence ID" value="NZ_JAKWBL010000004.1"/>
</dbReference>
<dbReference type="Proteomes" id="UP001202248">
    <property type="component" value="Unassembled WGS sequence"/>
</dbReference>
<sequence>MALPHILKHVYTNGTDEVIRRGKKTHALGFVELIEFDKLTGNIVFRVKDDTYSSFYKVYIQKYSDPKHIALRCTCPYNLGEICKHEVASLFQLQELLDKGQLGDEEVYYDQRHTVVKPRNLDLRSLRSLCSTESFNDAEKFLQKKKAKIVSAKDETVKATLTVNEKDYTVVIRKNAERSFDTSCDYEDTEYPLCLPKVIVFMQLIRQHGAEYFDTIRNRDVEKNKLLEAYGYSLADNLKGKFEFVFKDGKPFLRVLDSSIKRVNTPGAMMPRPADVQQKEKLWQQKKMTKPLKQY</sequence>
<keyword evidence="4" id="KW-1185">Reference proteome</keyword>
<gene>
    <name evidence="3" type="ORF">MKP09_19250</name>
</gene>
<evidence type="ECO:0000313" key="3">
    <source>
        <dbReference type="EMBL" id="MCH5599899.1"/>
    </source>
</evidence>
<keyword evidence="1" id="KW-0862">Zinc</keyword>
<reference evidence="3 4" key="1">
    <citation type="submission" date="2022-02" db="EMBL/GenBank/DDBJ databases">
        <authorList>
            <person name="Min J."/>
        </authorList>
    </citation>
    <scope>NUCLEOTIDE SEQUENCE [LARGE SCALE GENOMIC DNA]</scope>
    <source>
        <strain evidence="3 4">GR10-1</strain>
    </source>
</reference>
<organism evidence="3 4">
    <name type="scientific">Niabella ginsengisoli</name>
    <dbReference type="NCBI Taxonomy" id="522298"/>
    <lineage>
        <taxon>Bacteria</taxon>
        <taxon>Pseudomonadati</taxon>
        <taxon>Bacteroidota</taxon>
        <taxon>Chitinophagia</taxon>
        <taxon>Chitinophagales</taxon>
        <taxon>Chitinophagaceae</taxon>
        <taxon>Niabella</taxon>
    </lineage>
</organism>
<name>A0ABS9SP19_9BACT</name>